<dbReference type="OrthoDB" id="2451627at2"/>
<proteinExistence type="predicted"/>
<evidence type="ECO:0000313" key="1">
    <source>
        <dbReference type="EMBL" id="KAA8819594.1"/>
    </source>
</evidence>
<organism evidence="2 3">
    <name type="scientific">Bifidobacterium vespertilionis</name>
    <dbReference type="NCBI Taxonomy" id="2562524"/>
    <lineage>
        <taxon>Bacteria</taxon>
        <taxon>Bacillati</taxon>
        <taxon>Actinomycetota</taxon>
        <taxon>Actinomycetes</taxon>
        <taxon>Bifidobacteriales</taxon>
        <taxon>Bifidobacteriaceae</taxon>
        <taxon>Bifidobacterium</taxon>
    </lineage>
</organism>
<dbReference type="EMBL" id="RZNZ01000010">
    <property type="protein sequence ID" value="KAA8819594.1"/>
    <property type="molecule type" value="Genomic_DNA"/>
</dbReference>
<dbReference type="Proteomes" id="UP000374630">
    <property type="component" value="Unassembled WGS sequence"/>
</dbReference>
<dbReference type="RefSeq" id="WP_150353931.1">
    <property type="nucleotide sequence ID" value="NZ_RZNZ01000010.1"/>
</dbReference>
<gene>
    <name evidence="2" type="ORF">EM848_05490</name>
    <name evidence="1" type="ORF">EMO90_08140</name>
</gene>
<sequence>MVIFEDEFMDIQSGMVALALEAAGDANVEVVYIYGSIEGGMTSFNTFFRMGGVVRGLTEVVPDRSLALQVLDLGTDDLGRLRTLCGERGRACPTEIRGRYETATGGYRVHYSYDPIVADPDYGISPATVFDTWMDDVQSGKDDLDPAGAPGSSS</sequence>
<evidence type="ECO:0000313" key="2">
    <source>
        <dbReference type="EMBL" id="KAA8823398.1"/>
    </source>
</evidence>
<evidence type="ECO:0000313" key="3">
    <source>
        <dbReference type="Proteomes" id="UP000345527"/>
    </source>
</evidence>
<dbReference type="Proteomes" id="UP000345527">
    <property type="component" value="Unassembled WGS sequence"/>
</dbReference>
<dbReference type="EMBL" id="RZOA01000009">
    <property type="protein sequence ID" value="KAA8823398.1"/>
    <property type="molecule type" value="Genomic_DNA"/>
</dbReference>
<name>A0A5J5E2U8_9BIFI</name>
<protein>
    <submittedName>
        <fullName evidence="2">Uncharacterized protein</fullName>
    </submittedName>
</protein>
<accession>A0A5J5E2U8</accession>
<keyword evidence="4" id="KW-1185">Reference proteome</keyword>
<dbReference type="AlphaFoldDB" id="A0A5J5E2U8"/>
<reference evidence="3 4" key="1">
    <citation type="journal article" date="2019" name="Syst. Appl. Microbiol.">
        <title>Characterization of Bifidobacterium species in feaces of the Egyptian fruit bat: Description of B. vespertilionis sp. nov. and B. rousetti sp. nov.</title>
        <authorList>
            <person name="Modesto M."/>
            <person name="Satti M."/>
            <person name="Watanabe K."/>
            <person name="Puglisi E."/>
            <person name="Morelli L."/>
            <person name="Huang C.-H."/>
            <person name="Liou J.-S."/>
            <person name="Miyashita M."/>
            <person name="Tamura T."/>
            <person name="Saito S."/>
            <person name="Mori K."/>
            <person name="Huang L."/>
            <person name="Sciavilla P."/>
            <person name="Sandri C."/>
            <person name="Spiezio C."/>
            <person name="Vitali F."/>
            <person name="Cavalieri D."/>
            <person name="Perpetuini G."/>
            <person name="Tofalo R."/>
            <person name="Bonetti A."/>
            <person name="Arita M."/>
            <person name="Mattarelli P."/>
        </authorList>
    </citation>
    <scope>NUCLEOTIDE SEQUENCE [LARGE SCALE GENOMIC DNA]</scope>
    <source>
        <strain evidence="1 4">RST16</strain>
        <strain evidence="2 3">RST8</strain>
    </source>
</reference>
<evidence type="ECO:0000313" key="4">
    <source>
        <dbReference type="Proteomes" id="UP000374630"/>
    </source>
</evidence>
<comment type="caution">
    <text evidence="2">The sequence shown here is derived from an EMBL/GenBank/DDBJ whole genome shotgun (WGS) entry which is preliminary data.</text>
</comment>